<accession>A0A820SDA9</accession>
<reference evidence="2" key="1">
    <citation type="submission" date="2021-02" db="EMBL/GenBank/DDBJ databases">
        <authorList>
            <person name="Nowell W R."/>
        </authorList>
    </citation>
    <scope>NUCLEOTIDE SEQUENCE</scope>
</reference>
<organism evidence="2 3">
    <name type="scientific">Adineta steineri</name>
    <dbReference type="NCBI Taxonomy" id="433720"/>
    <lineage>
        <taxon>Eukaryota</taxon>
        <taxon>Metazoa</taxon>
        <taxon>Spiralia</taxon>
        <taxon>Gnathifera</taxon>
        <taxon>Rotifera</taxon>
        <taxon>Eurotatoria</taxon>
        <taxon>Bdelloidea</taxon>
        <taxon>Adinetida</taxon>
        <taxon>Adinetidae</taxon>
        <taxon>Adineta</taxon>
    </lineage>
</organism>
<name>A0A820SDA9_9BILA</name>
<proteinExistence type="predicted"/>
<sequence length="107" mass="12022">MMPYLSLFIVLIFCSLSIENNNHILIIALPTISRMLPSLELAKQLSTHCHVTYLISANKIKELESKGFSPISNANRTLDIVGLIDGNDDLLEFELQDSHIKLNNTIK</sequence>
<protein>
    <submittedName>
        <fullName evidence="2">Uncharacterized protein</fullName>
    </submittedName>
</protein>
<comment type="caution">
    <text evidence="2">The sequence shown here is derived from an EMBL/GenBank/DDBJ whole genome shotgun (WGS) entry which is preliminary data.</text>
</comment>
<dbReference type="Proteomes" id="UP000663868">
    <property type="component" value="Unassembled WGS sequence"/>
</dbReference>
<dbReference type="AlphaFoldDB" id="A0A820SDA9"/>
<dbReference type="EMBL" id="CAJOBB010031056">
    <property type="protein sequence ID" value="CAF4447981.1"/>
    <property type="molecule type" value="Genomic_DNA"/>
</dbReference>
<keyword evidence="1" id="KW-0732">Signal</keyword>
<feature type="chain" id="PRO_5032444188" evidence="1">
    <location>
        <begin position="18"/>
        <end position="107"/>
    </location>
</feature>
<evidence type="ECO:0000256" key="1">
    <source>
        <dbReference type="SAM" id="SignalP"/>
    </source>
</evidence>
<feature type="non-terminal residue" evidence="2">
    <location>
        <position position="1"/>
    </location>
</feature>
<dbReference type="Gene3D" id="3.40.50.2000">
    <property type="entry name" value="Glycogen Phosphorylase B"/>
    <property type="match status" value="1"/>
</dbReference>
<evidence type="ECO:0000313" key="2">
    <source>
        <dbReference type="EMBL" id="CAF4447981.1"/>
    </source>
</evidence>
<gene>
    <name evidence="2" type="ORF">KXQ929_LOCUS53780</name>
</gene>
<feature type="signal peptide" evidence="1">
    <location>
        <begin position="1"/>
        <end position="17"/>
    </location>
</feature>
<evidence type="ECO:0000313" key="3">
    <source>
        <dbReference type="Proteomes" id="UP000663868"/>
    </source>
</evidence>